<accession>A0A8H6YGA7</accession>
<dbReference type="SUPFAM" id="SSF52047">
    <property type="entry name" value="RNI-like"/>
    <property type="match status" value="1"/>
</dbReference>
<reference evidence="1" key="1">
    <citation type="submission" date="2020-05" db="EMBL/GenBank/DDBJ databases">
        <title>Mycena genomes resolve the evolution of fungal bioluminescence.</title>
        <authorList>
            <person name="Tsai I.J."/>
        </authorList>
    </citation>
    <scope>NUCLEOTIDE SEQUENCE</scope>
    <source>
        <strain evidence="1">CCC161011</strain>
    </source>
</reference>
<comment type="caution">
    <text evidence="1">The sequence shown here is derived from an EMBL/GenBank/DDBJ whole genome shotgun (WGS) entry which is preliminary data.</text>
</comment>
<protein>
    <submittedName>
        <fullName evidence="1">Uncharacterized protein</fullName>
    </submittedName>
</protein>
<dbReference type="OrthoDB" id="3003884at2759"/>
<dbReference type="AlphaFoldDB" id="A0A8H6YGA7"/>
<dbReference type="Proteomes" id="UP000620124">
    <property type="component" value="Unassembled WGS sequence"/>
</dbReference>
<evidence type="ECO:0000313" key="2">
    <source>
        <dbReference type="Proteomes" id="UP000620124"/>
    </source>
</evidence>
<organism evidence="1 2">
    <name type="scientific">Mycena venus</name>
    <dbReference type="NCBI Taxonomy" id="2733690"/>
    <lineage>
        <taxon>Eukaryota</taxon>
        <taxon>Fungi</taxon>
        <taxon>Dikarya</taxon>
        <taxon>Basidiomycota</taxon>
        <taxon>Agaricomycotina</taxon>
        <taxon>Agaricomycetes</taxon>
        <taxon>Agaricomycetidae</taxon>
        <taxon>Agaricales</taxon>
        <taxon>Marasmiineae</taxon>
        <taxon>Mycenaceae</taxon>
        <taxon>Mycena</taxon>
    </lineage>
</organism>
<sequence length="388" mass="43797">MCDWMERTAQKTIWTSCTHCLTAPPHSPSQFPSPTTRNFPAPHASSSATIVEIIASTASRWKCLKVDKSSFEALKESFPGPLTVLKDLNLRFNVDLLGAPVDLFLGCSHLRRLSIIRNSLWRRDSLLRMPWHQLTDLQLVESDPALCHSILLQCKNLMWARITTSHWDTVDAYAPTTSLPSDVDAPNITLPFLKLLKIRFEDDDSGEGSNDDSDDDDFCLVGPFFTPLCLPALRALELRFTYNTSWPAREFTAFQKRSPKITRISLENCRITSQQLVSVLRRTPSLTAFSLDSCFNCIDNESLQALSGENHPRPLVPRLQEIDWREIGRYYDPAVFEAAITSRCSTDGTAPLDVAKLKKMTITKASFAPDPFDWLRTLVEHGLKLNII</sequence>
<name>A0A8H6YGA7_9AGAR</name>
<dbReference type="EMBL" id="JACAZI010000006">
    <property type="protein sequence ID" value="KAF7357756.1"/>
    <property type="molecule type" value="Genomic_DNA"/>
</dbReference>
<dbReference type="Gene3D" id="3.80.10.10">
    <property type="entry name" value="Ribonuclease Inhibitor"/>
    <property type="match status" value="1"/>
</dbReference>
<keyword evidence="2" id="KW-1185">Reference proteome</keyword>
<proteinExistence type="predicted"/>
<evidence type="ECO:0000313" key="1">
    <source>
        <dbReference type="EMBL" id="KAF7357756.1"/>
    </source>
</evidence>
<gene>
    <name evidence="1" type="ORF">MVEN_00821500</name>
</gene>
<dbReference type="InterPro" id="IPR032675">
    <property type="entry name" value="LRR_dom_sf"/>
</dbReference>